<name>A0AAN2CBG8_UNVUL</name>
<keyword evidence="3" id="KW-1185">Reference proteome</keyword>
<accession>A0AAN2CBG8</accession>
<dbReference type="GO" id="GO:0051537">
    <property type="term" value="F:2 iron, 2 sulfur cluster binding"/>
    <property type="evidence" value="ECO:0007669"/>
    <property type="project" value="InterPro"/>
</dbReference>
<dbReference type="AlphaFoldDB" id="A0AAN2CBG8"/>
<sequence length="111" mass="12299">MPFAQTFAPLAQRIAPWAIETLRVAHAIDYDLACNWKLVFQNYCECYRCPLVHPQLDGLSPSESGRNDLVDGPFLGGYSDLRRAGTSLTTSGVSAHAQLPCVRAADRERVY</sequence>
<protein>
    <recommendedName>
        <fullName evidence="1">Aromatic-ring-hydroxylating dioxygenase alpha subunit C-terminal domain-containing protein</fullName>
    </recommendedName>
</protein>
<gene>
    <name evidence="2" type="ORF">WPS_30430</name>
</gene>
<evidence type="ECO:0000313" key="3">
    <source>
        <dbReference type="Proteomes" id="UP001317532"/>
    </source>
</evidence>
<dbReference type="Gene3D" id="3.90.380.10">
    <property type="entry name" value="Naphthalene 1,2-dioxygenase Alpha Subunit, Chain A, domain 1"/>
    <property type="match status" value="1"/>
</dbReference>
<proteinExistence type="predicted"/>
<evidence type="ECO:0000259" key="1">
    <source>
        <dbReference type="Pfam" id="PF00848"/>
    </source>
</evidence>
<dbReference type="Pfam" id="PF00848">
    <property type="entry name" value="Ring_hydroxyl_A"/>
    <property type="match status" value="1"/>
</dbReference>
<reference evidence="2 3" key="1">
    <citation type="journal article" date="2022" name="ISME Commun">
        <title>Vulcanimicrobium alpinus gen. nov. sp. nov., the first cultivated representative of the candidate phylum 'Eremiobacterota', is a metabolically versatile aerobic anoxygenic phototroph.</title>
        <authorList>
            <person name="Yabe S."/>
            <person name="Muto K."/>
            <person name="Abe K."/>
            <person name="Yokota A."/>
            <person name="Staudigel H."/>
            <person name="Tebo B.M."/>
        </authorList>
    </citation>
    <scope>NUCLEOTIDE SEQUENCE [LARGE SCALE GENOMIC DNA]</scope>
    <source>
        <strain evidence="2 3">WC8-2</strain>
    </source>
</reference>
<organism evidence="2 3">
    <name type="scientific">Vulcanimicrobium alpinum</name>
    <dbReference type="NCBI Taxonomy" id="3016050"/>
    <lineage>
        <taxon>Bacteria</taxon>
        <taxon>Bacillati</taxon>
        <taxon>Vulcanimicrobiota</taxon>
        <taxon>Vulcanimicrobiia</taxon>
        <taxon>Vulcanimicrobiales</taxon>
        <taxon>Vulcanimicrobiaceae</taxon>
        <taxon>Vulcanimicrobium</taxon>
    </lineage>
</organism>
<dbReference type="RefSeq" id="WP_317995337.1">
    <property type="nucleotide sequence ID" value="NZ_AP025523.1"/>
</dbReference>
<dbReference type="EMBL" id="AP025523">
    <property type="protein sequence ID" value="BDE07767.1"/>
    <property type="molecule type" value="Genomic_DNA"/>
</dbReference>
<dbReference type="SUPFAM" id="SSF55961">
    <property type="entry name" value="Bet v1-like"/>
    <property type="match status" value="1"/>
</dbReference>
<feature type="domain" description="Aromatic-ring-hydroxylating dioxygenase alpha subunit C-terminal" evidence="1">
    <location>
        <begin position="20"/>
        <end position="107"/>
    </location>
</feature>
<dbReference type="InterPro" id="IPR015879">
    <property type="entry name" value="Ring_hydroxy_dOase_asu_C_dom"/>
</dbReference>
<evidence type="ECO:0000313" key="2">
    <source>
        <dbReference type="EMBL" id="BDE07767.1"/>
    </source>
</evidence>
<dbReference type="GO" id="GO:0005506">
    <property type="term" value="F:iron ion binding"/>
    <property type="evidence" value="ECO:0007669"/>
    <property type="project" value="InterPro"/>
</dbReference>
<dbReference type="Proteomes" id="UP001317532">
    <property type="component" value="Chromosome"/>
</dbReference>
<dbReference type="KEGG" id="vab:WPS_30430"/>